<evidence type="ECO:0000313" key="5">
    <source>
        <dbReference type="Proteomes" id="UP000033618"/>
    </source>
</evidence>
<dbReference type="InterPro" id="IPR051199">
    <property type="entry name" value="LPS_LOS_Heptosyltrfase"/>
</dbReference>
<dbReference type="GO" id="GO:0008713">
    <property type="term" value="F:ADP-heptose-lipopolysaccharide heptosyltransferase activity"/>
    <property type="evidence" value="ECO:0007669"/>
    <property type="project" value="TreeGrafter"/>
</dbReference>
<keyword evidence="5" id="KW-1185">Reference proteome</keyword>
<feature type="region of interest" description="Disordered" evidence="3">
    <location>
        <begin position="126"/>
        <end position="145"/>
    </location>
</feature>
<keyword evidence="2" id="KW-0808">Transferase</keyword>
<gene>
    <name evidence="4" type="ORF">WM40_04505</name>
</gene>
<dbReference type="Gene3D" id="3.40.50.2000">
    <property type="entry name" value="Glycogen Phosphorylase B"/>
    <property type="match status" value="1"/>
</dbReference>
<feature type="region of interest" description="Disordered" evidence="3">
    <location>
        <begin position="313"/>
        <end position="336"/>
    </location>
</feature>
<dbReference type="SUPFAM" id="SSF53756">
    <property type="entry name" value="UDP-Glycosyltransferase/glycogen phosphorylase"/>
    <property type="match status" value="1"/>
</dbReference>
<reference evidence="4 5" key="1">
    <citation type="submission" date="2015-03" db="EMBL/GenBank/DDBJ databases">
        <title>Draft Genome Sequence of Burkholderia andropogonis type strain ICMP2807, isolated from Sorghum bicolor.</title>
        <authorList>
            <person name="Lopes-Santos L."/>
            <person name="Castro D.B."/>
            <person name="Ottoboni L.M."/>
            <person name="Park D."/>
            <person name="Weirc B.S."/>
            <person name="Destefano S.A."/>
        </authorList>
    </citation>
    <scope>NUCLEOTIDE SEQUENCE [LARGE SCALE GENOMIC DNA]</scope>
    <source>
        <strain evidence="4 5">ICMP2807</strain>
    </source>
</reference>
<accession>A0A0F5K484</accession>
<dbReference type="PATRIC" id="fig|28092.6.peg.1069"/>
<dbReference type="STRING" id="28092.WM40_04505"/>
<dbReference type="AlphaFoldDB" id="A0A0F5K484"/>
<keyword evidence="1" id="KW-0328">Glycosyltransferase</keyword>
<dbReference type="EMBL" id="LAQU01000003">
    <property type="protein sequence ID" value="KKB64674.1"/>
    <property type="molecule type" value="Genomic_DNA"/>
</dbReference>
<dbReference type="GO" id="GO:0009244">
    <property type="term" value="P:lipopolysaccharide core region biosynthetic process"/>
    <property type="evidence" value="ECO:0007669"/>
    <property type="project" value="TreeGrafter"/>
</dbReference>
<evidence type="ECO:0000256" key="3">
    <source>
        <dbReference type="SAM" id="MobiDB-lite"/>
    </source>
</evidence>
<protein>
    <recommendedName>
        <fullName evidence="6">ADP-heptose--LPS heptosyltransferase</fullName>
    </recommendedName>
</protein>
<comment type="caution">
    <text evidence="4">The sequence shown here is derived from an EMBL/GenBank/DDBJ whole genome shotgun (WGS) entry which is preliminary data.</text>
</comment>
<sequence length="336" mass="37318">MSPRLGDSLLSMIVVHNLARHGYRIKVFGDQIHALRDWFPGFDIAPGLTPHDASSALAPYDVILHAYHADKVLPPGDRHANVIVMDDWPIYRQIRNMVDIQLDVCRVHFGLTDLVRENGIAQLPSSAVRATAPGESERSRRPLTPRGDMRRVVIHPVASDSQKSWRPKRFVALALQLRARGFDPEFVLPQSALENWRWLPSYGLRAYASPDLSQIAERIVTAGWVIGNDSGLGHLASSLGVPTVALAMRPRIAARWQPGWAPSEMVLPLPVVPGRFLKETCWKYLVSSARVLRAFDILRRRCGMPVTLHGNAYAPTSPTLAPRPGTDPATDARRAN</sequence>
<dbReference type="PANTHER" id="PTHR30160:SF23">
    <property type="match status" value="1"/>
</dbReference>
<evidence type="ECO:0008006" key="6">
    <source>
        <dbReference type="Google" id="ProtNLM"/>
    </source>
</evidence>
<evidence type="ECO:0000256" key="2">
    <source>
        <dbReference type="ARBA" id="ARBA00022679"/>
    </source>
</evidence>
<organism evidence="4 5">
    <name type="scientific">Robbsia andropogonis</name>
    <dbReference type="NCBI Taxonomy" id="28092"/>
    <lineage>
        <taxon>Bacteria</taxon>
        <taxon>Pseudomonadati</taxon>
        <taxon>Pseudomonadota</taxon>
        <taxon>Betaproteobacteria</taxon>
        <taxon>Burkholderiales</taxon>
        <taxon>Burkholderiaceae</taxon>
        <taxon>Robbsia</taxon>
    </lineage>
</organism>
<dbReference type="InterPro" id="IPR002201">
    <property type="entry name" value="Glyco_trans_9"/>
</dbReference>
<dbReference type="Proteomes" id="UP000033618">
    <property type="component" value="Unassembled WGS sequence"/>
</dbReference>
<evidence type="ECO:0000313" key="4">
    <source>
        <dbReference type="EMBL" id="KKB64674.1"/>
    </source>
</evidence>
<name>A0A0F5K484_9BURK</name>
<proteinExistence type="predicted"/>
<dbReference type="GO" id="GO:0005829">
    <property type="term" value="C:cytosol"/>
    <property type="evidence" value="ECO:0007669"/>
    <property type="project" value="TreeGrafter"/>
</dbReference>
<evidence type="ECO:0000256" key="1">
    <source>
        <dbReference type="ARBA" id="ARBA00022676"/>
    </source>
</evidence>
<dbReference type="Pfam" id="PF01075">
    <property type="entry name" value="Glyco_transf_9"/>
    <property type="match status" value="1"/>
</dbReference>
<dbReference type="PANTHER" id="PTHR30160">
    <property type="entry name" value="TETRAACYLDISACCHARIDE 4'-KINASE-RELATED"/>
    <property type="match status" value="1"/>
</dbReference>